<organism evidence="2 3">
    <name type="scientific">Hyella patelloides LEGE 07179</name>
    <dbReference type="NCBI Taxonomy" id="945734"/>
    <lineage>
        <taxon>Bacteria</taxon>
        <taxon>Bacillati</taxon>
        <taxon>Cyanobacteriota</taxon>
        <taxon>Cyanophyceae</taxon>
        <taxon>Pleurocapsales</taxon>
        <taxon>Hyellaceae</taxon>
        <taxon>Hyella</taxon>
    </lineage>
</organism>
<dbReference type="AlphaFoldDB" id="A0A563VWE6"/>
<accession>A0A563VWE6</accession>
<evidence type="ECO:0000313" key="3">
    <source>
        <dbReference type="Proteomes" id="UP000320055"/>
    </source>
</evidence>
<evidence type="ECO:0000313" key="2">
    <source>
        <dbReference type="EMBL" id="VEP15772.1"/>
    </source>
</evidence>
<sequence>MYIHTTEAAKLLSIPPRRLLDLLQKGRVVGAYKSGHCWIIPLYDGLPKIVPGKRGRSGTWNTPKAEKKKKPGTKEDSDSCQ</sequence>
<reference evidence="2 3" key="1">
    <citation type="submission" date="2019-01" db="EMBL/GenBank/DDBJ databases">
        <authorList>
            <person name="Brito A."/>
        </authorList>
    </citation>
    <scope>NUCLEOTIDE SEQUENCE [LARGE SCALE GENOMIC DNA]</scope>
    <source>
        <strain evidence="2">1</strain>
    </source>
</reference>
<dbReference type="EMBL" id="CAACVJ010000300">
    <property type="protein sequence ID" value="VEP15772.1"/>
    <property type="molecule type" value="Genomic_DNA"/>
</dbReference>
<gene>
    <name evidence="2" type="ORF">H1P_3690005</name>
</gene>
<proteinExistence type="predicted"/>
<evidence type="ECO:0008006" key="4">
    <source>
        <dbReference type="Google" id="ProtNLM"/>
    </source>
</evidence>
<dbReference type="Proteomes" id="UP000320055">
    <property type="component" value="Unassembled WGS sequence"/>
</dbReference>
<protein>
    <recommendedName>
        <fullName evidence="4">Helix-turn-helix domain-containing protein</fullName>
    </recommendedName>
</protein>
<feature type="region of interest" description="Disordered" evidence="1">
    <location>
        <begin position="50"/>
        <end position="81"/>
    </location>
</feature>
<feature type="compositionally biased region" description="Basic and acidic residues" evidence="1">
    <location>
        <begin position="72"/>
        <end position="81"/>
    </location>
</feature>
<dbReference type="RefSeq" id="WP_186376225.1">
    <property type="nucleotide sequence ID" value="NZ_LR214105.1"/>
</dbReference>
<keyword evidence="3" id="KW-1185">Reference proteome</keyword>
<name>A0A563VWE6_9CYAN</name>
<evidence type="ECO:0000256" key="1">
    <source>
        <dbReference type="SAM" id="MobiDB-lite"/>
    </source>
</evidence>